<accession>A0ABV1K0X4</accession>
<evidence type="ECO:0000313" key="1">
    <source>
        <dbReference type="EMBL" id="MEQ3541864.1"/>
    </source>
</evidence>
<organism evidence="1 2">
    <name type="scientific">Pseudonocardia tropica</name>
    <dbReference type="NCBI Taxonomy" id="681289"/>
    <lineage>
        <taxon>Bacteria</taxon>
        <taxon>Bacillati</taxon>
        <taxon>Actinomycetota</taxon>
        <taxon>Actinomycetes</taxon>
        <taxon>Pseudonocardiales</taxon>
        <taxon>Pseudonocardiaceae</taxon>
        <taxon>Pseudonocardia</taxon>
    </lineage>
</organism>
<gene>
    <name evidence="1" type="ORF">WHI96_23925</name>
</gene>
<dbReference type="EMBL" id="JBEDNP010000019">
    <property type="protein sequence ID" value="MEQ3541864.1"/>
    <property type="molecule type" value="Genomic_DNA"/>
</dbReference>
<name>A0ABV1K0X4_9PSEU</name>
<dbReference type="RefSeq" id="WP_345640534.1">
    <property type="nucleotide sequence ID" value="NZ_BAABLY010000003.1"/>
</dbReference>
<reference evidence="1 2" key="1">
    <citation type="submission" date="2024-03" db="EMBL/GenBank/DDBJ databases">
        <title>Draft genome sequence of Pseudonocardia tropica JCM 19149.</title>
        <authorList>
            <person name="Butdee W."/>
            <person name="Duangmal K."/>
        </authorList>
    </citation>
    <scope>NUCLEOTIDE SEQUENCE [LARGE SCALE GENOMIC DNA]</scope>
    <source>
        <strain evidence="1 2">JCM 19149</strain>
    </source>
</reference>
<dbReference type="Proteomes" id="UP001464923">
    <property type="component" value="Unassembled WGS sequence"/>
</dbReference>
<keyword evidence="2" id="KW-1185">Reference proteome</keyword>
<comment type="caution">
    <text evidence="1">The sequence shown here is derived from an EMBL/GenBank/DDBJ whole genome shotgun (WGS) entry which is preliminary data.</text>
</comment>
<sequence>MAVDVRFLDGPAAGITTHFAYMSIPLPSLYWSDNRTHRQAVYRRVEDYPDTDGAWLYRAATPLA</sequence>
<protein>
    <submittedName>
        <fullName evidence="1">Uncharacterized protein</fullName>
    </submittedName>
</protein>
<proteinExistence type="predicted"/>
<evidence type="ECO:0000313" key="2">
    <source>
        <dbReference type="Proteomes" id="UP001464923"/>
    </source>
</evidence>